<dbReference type="KEGG" id="tcc:18609186"/>
<dbReference type="GeneID" id="18609186"/>
<evidence type="ECO:0000313" key="3">
    <source>
        <dbReference type="Proteomes" id="UP000694886"/>
    </source>
</evidence>
<name>A0AB32VVC3_THECC</name>
<dbReference type="Pfam" id="PF13963">
    <property type="entry name" value="Transpos_assoc"/>
    <property type="match status" value="1"/>
</dbReference>
<dbReference type="Proteomes" id="UP000694886">
    <property type="component" value="Chromosome 2"/>
</dbReference>
<dbReference type="Gramene" id="Tc02v2_t019450.1">
    <property type="protein sequence ID" value="Tc02v2_p019450.1"/>
    <property type="gene ID" value="Tc02v2_g019450"/>
</dbReference>
<reference evidence="4" key="2">
    <citation type="submission" date="2025-08" db="UniProtKB">
        <authorList>
            <consortium name="RefSeq"/>
        </authorList>
    </citation>
    <scope>IDENTIFICATION</scope>
</reference>
<reference evidence="3" key="1">
    <citation type="journal article" date="1997" name="Nucleic Acids Res.">
        <title>tRNAscan-SE: a program for improved detection of transfer RNA genes in genomic sequence.</title>
        <authorList>
            <person name="Lowe T.M."/>
            <person name="Eddy S.R."/>
        </authorList>
    </citation>
    <scope>NUCLEOTIDE SEQUENCE [LARGE SCALE GENOMIC DNA]</scope>
    <source>
        <strain evidence="3">r\B97-61/B2</strain>
    </source>
</reference>
<accession>A0AB32VVC3</accession>
<dbReference type="RefSeq" id="XP_017970431.1">
    <property type="nucleotide sequence ID" value="XM_018114942.1"/>
</dbReference>
<evidence type="ECO:0000256" key="1">
    <source>
        <dbReference type="SAM" id="MobiDB-lite"/>
    </source>
</evidence>
<feature type="domain" description="Transposase-associated" evidence="2">
    <location>
        <begin position="6"/>
        <end position="84"/>
    </location>
</feature>
<protein>
    <submittedName>
        <fullName evidence="4">Uncharacterized protein LOC18609186</fullName>
    </submittedName>
</protein>
<gene>
    <name evidence="4" type="primary">LOC18609186</name>
</gene>
<dbReference type="InterPro" id="IPR029480">
    <property type="entry name" value="Transpos_assoc"/>
</dbReference>
<feature type="compositionally biased region" description="Basic and acidic residues" evidence="1">
    <location>
        <begin position="331"/>
        <end position="342"/>
    </location>
</feature>
<proteinExistence type="predicted"/>
<dbReference type="AlphaFoldDB" id="A0AB32VVC3"/>
<evidence type="ECO:0000259" key="2">
    <source>
        <dbReference type="Pfam" id="PF13963"/>
    </source>
</evidence>
<feature type="compositionally biased region" description="Acidic residues" evidence="1">
    <location>
        <begin position="307"/>
        <end position="330"/>
    </location>
</feature>
<dbReference type="PANTHER" id="PTHR10775">
    <property type="entry name" value="OS08G0208400 PROTEIN"/>
    <property type="match status" value="1"/>
</dbReference>
<sequence length="342" mass="39665">MERDQSWMYQRLTPNGFMRDELMNGIQEFIDFASFNPTFIWGNKTRCLCSQCSNTRFLSSDKVEEHFLKKGFTGAYTIWSLHGEHELGQSTRSKDRVEPYSSHREHGEPIYEKEIENQYVRMVWDDMGLEIILNASHDNDSRSMEQDPNPNIASFYSLLGGADEPLWLGCTKHTMFSAVLQLLNVKSKLVLSELCFDCLMDIIKNILSEDETLPNDFYTMKRKMVTLGFGYDKIHALLKTKARSKYHLPCSGDKENEIDQNEEVYQEDDVSISINISPSEDLDISILLTSGDYEKVNVLIEDKQNEGEIDEEELKDQDEETFSDSDENEVHEEHEFAYFESN</sequence>
<dbReference type="PANTHER" id="PTHR10775:SF183">
    <property type="entry name" value="TRANSPOSON, EN_SPM-LIKE, TRANSPOSASE-ASSOCIATED DOMAIN PROTEIN-RELATED"/>
    <property type="match status" value="1"/>
</dbReference>
<organism evidence="3 4">
    <name type="scientific">Theobroma cacao</name>
    <name type="common">Cacao</name>
    <name type="synonym">Cocoa</name>
    <dbReference type="NCBI Taxonomy" id="3641"/>
    <lineage>
        <taxon>Eukaryota</taxon>
        <taxon>Viridiplantae</taxon>
        <taxon>Streptophyta</taxon>
        <taxon>Embryophyta</taxon>
        <taxon>Tracheophyta</taxon>
        <taxon>Spermatophyta</taxon>
        <taxon>Magnoliopsida</taxon>
        <taxon>eudicotyledons</taxon>
        <taxon>Gunneridae</taxon>
        <taxon>Pentapetalae</taxon>
        <taxon>rosids</taxon>
        <taxon>malvids</taxon>
        <taxon>Malvales</taxon>
        <taxon>Malvaceae</taxon>
        <taxon>Byttnerioideae</taxon>
        <taxon>Theobroma</taxon>
    </lineage>
</organism>
<evidence type="ECO:0000313" key="4">
    <source>
        <dbReference type="RefSeq" id="XP_017970431.1"/>
    </source>
</evidence>
<feature type="region of interest" description="Disordered" evidence="1">
    <location>
        <begin position="303"/>
        <end position="342"/>
    </location>
</feature>